<sequence length="133" mass="14676">MVKYSHRMVPEIFQTFWAGMAAGEFITDAAEAAGSYRKQGARWLAACGGVRPRRGRNLKGRCLTFAEREEIAIGIAAGHTLRDIAKTLNRSPSTISREIARNRETSGRYRARSAHAAAYHRASRPKRDCPGSG</sequence>
<dbReference type="Gene3D" id="1.10.10.60">
    <property type="entry name" value="Homeodomain-like"/>
    <property type="match status" value="1"/>
</dbReference>
<dbReference type="Proteomes" id="UP000183407">
    <property type="component" value="Unassembled WGS sequence"/>
</dbReference>
<dbReference type="InterPro" id="IPR051917">
    <property type="entry name" value="Transposase-Integrase"/>
</dbReference>
<feature type="domain" description="Transposase IS30-like HTH" evidence="2">
    <location>
        <begin position="59"/>
        <end position="102"/>
    </location>
</feature>
<evidence type="ECO:0000313" key="4">
    <source>
        <dbReference type="Proteomes" id="UP000183407"/>
    </source>
</evidence>
<dbReference type="EMBL" id="FNTL01000004">
    <property type="protein sequence ID" value="SEC60288.1"/>
    <property type="molecule type" value="Genomic_DNA"/>
</dbReference>
<organism evidence="3 4">
    <name type="scientific">Rhodococcus jostii</name>
    <dbReference type="NCBI Taxonomy" id="132919"/>
    <lineage>
        <taxon>Bacteria</taxon>
        <taxon>Bacillati</taxon>
        <taxon>Actinomycetota</taxon>
        <taxon>Actinomycetes</taxon>
        <taxon>Mycobacteriales</taxon>
        <taxon>Nocardiaceae</taxon>
        <taxon>Rhodococcus</taxon>
    </lineage>
</organism>
<dbReference type="AlphaFoldDB" id="A0A1H4TVQ6"/>
<dbReference type="PANTHER" id="PTHR10948:SF23">
    <property type="entry name" value="TRANSPOSASE INSI FOR INSERTION SEQUENCE ELEMENT IS30A-RELATED"/>
    <property type="match status" value="1"/>
</dbReference>
<gene>
    <name evidence="3" type="ORF">SAMN04490220_2079</name>
</gene>
<dbReference type="InterPro" id="IPR025246">
    <property type="entry name" value="IS30-like_HTH"/>
</dbReference>
<evidence type="ECO:0000256" key="1">
    <source>
        <dbReference type="SAM" id="MobiDB-lite"/>
    </source>
</evidence>
<feature type="compositionally biased region" description="Basic and acidic residues" evidence="1">
    <location>
        <begin position="98"/>
        <end position="107"/>
    </location>
</feature>
<name>A0A1H4TVQ6_RHOJO</name>
<feature type="region of interest" description="Disordered" evidence="1">
    <location>
        <begin position="95"/>
        <end position="133"/>
    </location>
</feature>
<evidence type="ECO:0000259" key="2">
    <source>
        <dbReference type="Pfam" id="PF13936"/>
    </source>
</evidence>
<dbReference type="GO" id="GO:0004803">
    <property type="term" value="F:transposase activity"/>
    <property type="evidence" value="ECO:0007669"/>
    <property type="project" value="TreeGrafter"/>
</dbReference>
<proteinExistence type="predicted"/>
<dbReference type="Pfam" id="PF13936">
    <property type="entry name" value="HTH_38"/>
    <property type="match status" value="1"/>
</dbReference>
<dbReference type="GO" id="GO:0032196">
    <property type="term" value="P:transposition"/>
    <property type="evidence" value="ECO:0007669"/>
    <property type="project" value="TreeGrafter"/>
</dbReference>
<protein>
    <submittedName>
        <fullName evidence="3">Helix-turn-helix domain-containing protein</fullName>
    </submittedName>
</protein>
<reference evidence="4" key="1">
    <citation type="submission" date="2016-10" db="EMBL/GenBank/DDBJ databases">
        <authorList>
            <person name="Varghese N."/>
        </authorList>
    </citation>
    <scope>NUCLEOTIDE SEQUENCE [LARGE SCALE GENOMIC DNA]</scope>
    <source>
        <strain evidence="4">DSM 44719</strain>
    </source>
</reference>
<accession>A0A1H4TVQ6</accession>
<dbReference type="GO" id="GO:0005829">
    <property type="term" value="C:cytosol"/>
    <property type="evidence" value="ECO:0007669"/>
    <property type="project" value="TreeGrafter"/>
</dbReference>
<dbReference type="PANTHER" id="PTHR10948">
    <property type="entry name" value="TRANSPOSASE"/>
    <property type="match status" value="1"/>
</dbReference>
<evidence type="ECO:0000313" key="3">
    <source>
        <dbReference type="EMBL" id="SEC60288.1"/>
    </source>
</evidence>